<evidence type="ECO:0000256" key="4">
    <source>
        <dbReference type="ARBA" id="ARBA00023136"/>
    </source>
</evidence>
<feature type="transmembrane region" description="Helical" evidence="5">
    <location>
        <begin position="229"/>
        <end position="247"/>
    </location>
</feature>
<dbReference type="Proteomes" id="UP000887013">
    <property type="component" value="Unassembled WGS sequence"/>
</dbReference>
<accession>A0A8X6PXI0</accession>
<dbReference type="InterPro" id="IPR000620">
    <property type="entry name" value="EamA_dom"/>
</dbReference>
<dbReference type="AlphaFoldDB" id="A0A8X6PXI0"/>
<keyword evidence="3 5" id="KW-1133">Transmembrane helix</keyword>
<evidence type="ECO:0000259" key="6">
    <source>
        <dbReference type="Pfam" id="PF00892"/>
    </source>
</evidence>
<gene>
    <name evidence="7" type="primary">Slc35g1</name>
    <name evidence="7" type="ORF">NPIL_103611</name>
</gene>
<dbReference type="EMBL" id="BMAW01025985">
    <property type="protein sequence ID" value="GFT94812.1"/>
    <property type="molecule type" value="Genomic_DNA"/>
</dbReference>
<proteinExistence type="predicted"/>
<keyword evidence="4 5" id="KW-0472">Membrane</keyword>
<feature type="transmembrane region" description="Helical" evidence="5">
    <location>
        <begin position="44"/>
        <end position="65"/>
    </location>
</feature>
<evidence type="ECO:0000256" key="5">
    <source>
        <dbReference type="SAM" id="Phobius"/>
    </source>
</evidence>
<comment type="subcellular location">
    <subcellularLocation>
        <location evidence="1">Membrane</location>
        <topology evidence="1">Multi-pass membrane protein</topology>
    </subcellularLocation>
</comment>
<comment type="caution">
    <text evidence="7">The sequence shown here is derived from an EMBL/GenBank/DDBJ whole genome shotgun (WGS) entry which is preliminary data.</text>
</comment>
<dbReference type="Pfam" id="PF00892">
    <property type="entry name" value="EamA"/>
    <property type="match status" value="2"/>
</dbReference>
<keyword evidence="2 5" id="KW-0812">Transmembrane</keyword>
<dbReference type="GO" id="GO:0016020">
    <property type="term" value="C:membrane"/>
    <property type="evidence" value="ECO:0007669"/>
    <property type="project" value="UniProtKB-SubCell"/>
</dbReference>
<reference evidence="7" key="1">
    <citation type="submission" date="2020-08" db="EMBL/GenBank/DDBJ databases">
        <title>Multicomponent nature underlies the extraordinary mechanical properties of spider dragline silk.</title>
        <authorList>
            <person name="Kono N."/>
            <person name="Nakamura H."/>
            <person name="Mori M."/>
            <person name="Yoshida Y."/>
            <person name="Ohtoshi R."/>
            <person name="Malay A.D."/>
            <person name="Moran D.A.P."/>
            <person name="Tomita M."/>
            <person name="Numata K."/>
            <person name="Arakawa K."/>
        </authorList>
    </citation>
    <scope>NUCLEOTIDE SEQUENCE</scope>
</reference>
<feature type="transmembrane region" description="Helical" evidence="5">
    <location>
        <begin position="77"/>
        <end position="94"/>
    </location>
</feature>
<feature type="domain" description="EamA" evidence="6">
    <location>
        <begin position="199"/>
        <end position="330"/>
    </location>
</feature>
<evidence type="ECO:0000256" key="1">
    <source>
        <dbReference type="ARBA" id="ARBA00004141"/>
    </source>
</evidence>
<evidence type="ECO:0000256" key="3">
    <source>
        <dbReference type="ARBA" id="ARBA00022989"/>
    </source>
</evidence>
<evidence type="ECO:0000256" key="2">
    <source>
        <dbReference type="ARBA" id="ARBA00022692"/>
    </source>
</evidence>
<dbReference type="PANTHER" id="PTHR22911:SF6">
    <property type="entry name" value="SOLUTE CARRIER FAMILY 35 MEMBER G1"/>
    <property type="match status" value="1"/>
</dbReference>
<evidence type="ECO:0000313" key="8">
    <source>
        <dbReference type="Proteomes" id="UP000887013"/>
    </source>
</evidence>
<feature type="transmembrane region" description="Helical" evidence="5">
    <location>
        <begin position="160"/>
        <end position="177"/>
    </location>
</feature>
<feature type="transmembrane region" description="Helical" evidence="5">
    <location>
        <begin position="259"/>
        <end position="280"/>
    </location>
</feature>
<feature type="transmembrane region" description="Helical" evidence="5">
    <location>
        <begin position="314"/>
        <end position="336"/>
    </location>
</feature>
<sequence>MFRWKKRIYSVDQYPKVTTASSANNILLEEPKNNAWYHAFPYKLFLGFFYTTLASFFILLTSVLVKKLTYISPGQLSMIRNLGVLVGCLPIAIYKVGDVLGPREYWFFLVVRSFLGATALYLNLMAYRFLPLAVASIIMSSVPSLVMITARLYLKEPCGLVPSLAVAVTITGVLLSIRLPELLKDTGGVTLSNPDYLTGLGCAFSCILILSITFVALRKMKDIHFSVVLVYFGAIGAIENGTLTHFLSGYSLPQCGWDAVLMMLVGVFGFAGHCFLVMAIQAEEAGIVSVIKSSTDIIISLILQVIFFDLTPDIYNMGGAALVIFSVSMIGFRKWLMNLPKDSSKRKKLKFFLL</sequence>
<feature type="transmembrane region" description="Helical" evidence="5">
    <location>
        <begin position="197"/>
        <end position="217"/>
    </location>
</feature>
<dbReference type="InterPro" id="IPR037185">
    <property type="entry name" value="EmrE-like"/>
</dbReference>
<name>A0A8X6PXI0_NEPPI</name>
<evidence type="ECO:0000313" key="7">
    <source>
        <dbReference type="EMBL" id="GFT94812.1"/>
    </source>
</evidence>
<feature type="transmembrane region" description="Helical" evidence="5">
    <location>
        <begin position="132"/>
        <end position="153"/>
    </location>
</feature>
<feature type="domain" description="EamA" evidence="6">
    <location>
        <begin position="47"/>
        <end position="177"/>
    </location>
</feature>
<protein>
    <submittedName>
        <fullName evidence="7">Solute carrier family 35 member G1</fullName>
    </submittedName>
</protein>
<organism evidence="7 8">
    <name type="scientific">Nephila pilipes</name>
    <name type="common">Giant wood spider</name>
    <name type="synonym">Nephila maculata</name>
    <dbReference type="NCBI Taxonomy" id="299642"/>
    <lineage>
        <taxon>Eukaryota</taxon>
        <taxon>Metazoa</taxon>
        <taxon>Ecdysozoa</taxon>
        <taxon>Arthropoda</taxon>
        <taxon>Chelicerata</taxon>
        <taxon>Arachnida</taxon>
        <taxon>Araneae</taxon>
        <taxon>Araneomorphae</taxon>
        <taxon>Entelegynae</taxon>
        <taxon>Araneoidea</taxon>
        <taxon>Nephilidae</taxon>
        <taxon>Nephila</taxon>
    </lineage>
</organism>
<feature type="transmembrane region" description="Helical" evidence="5">
    <location>
        <begin position="106"/>
        <end position="126"/>
    </location>
</feature>
<dbReference type="PANTHER" id="PTHR22911">
    <property type="entry name" value="ACYL-MALONYL CONDENSING ENZYME-RELATED"/>
    <property type="match status" value="1"/>
</dbReference>
<feature type="transmembrane region" description="Helical" evidence="5">
    <location>
        <begin position="287"/>
        <end position="308"/>
    </location>
</feature>
<dbReference type="OrthoDB" id="306876at2759"/>
<dbReference type="SUPFAM" id="SSF103481">
    <property type="entry name" value="Multidrug resistance efflux transporter EmrE"/>
    <property type="match status" value="2"/>
</dbReference>
<keyword evidence="8" id="KW-1185">Reference proteome</keyword>